<name>A0A0F9TYZ8_9ZZZZ</name>
<gene>
    <name evidence="1" type="ORF">LCGC14_0270890</name>
</gene>
<protein>
    <recommendedName>
        <fullName evidence="2">Outer membrane protein beta-barrel domain-containing protein</fullName>
    </recommendedName>
</protein>
<dbReference type="EMBL" id="LAZR01000150">
    <property type="protein sequence ID" value="KKN86220.1"/>
    <property type="molecule type" value="Genomic_DNA"/>
</dbReference>
<sequence length="217" mass="23070">MRKASKIIMVIAMGATAFTSLAGMASAENEVSVRYGDVSVNIPGFGKLDGEAIGIESRGSYDSGFRYDLDFATVDIDGFGDSEVGALDVAYMMGNFGPAAAYVFDGDFDDGALGVGIAAEKQFGTVDTYGSLVTDVEEFAEAYRVKVGGRADVSDAVMLSAEYVNAYDGDGARSEMIEFGARYTLVNDTYVDAKFARNMEEFDVDVDVVSVGLGFNF</sequence>
<dbReference type="AlphaFoldDB" id="A0A0F9TYZ8"/>
<accession>A0A0F9TYZ8</accession>
<proteinExistence type="predicted"/>
<evidence type="ECO:0008006" key="2">
    <source>
        <dbReference type="Google" id="ProtNLM"/>
    </source>
</evidence>
<comment type="caution">
    <text evidence="1">The sequence shown here is derived from an EMBL/GenBank/DDBJ whole genome shotgun (WGS) entry which is preliminary data.</text>
</comment>
<dbReference type="SUPFAM" id="SSF56935">
    <property type="entry name" value="Porins"/>
    <property type="match status" value="1"/>
</dbReference>
<evidence type="ECO:0000313" key="1">
    <source>
        <dbReference type="EMBL" id="KKN86220.1"/>
    </source>
</evidence>
<organism evidence="1">
    <name type="scientific">marine sediment metagenome</name>
    <dbReference type="NCBI Taxonomy" id="412755"/>
    <lineage>
        <taxon>unclassified sequences</taxon>
        <taxon>metagenomes</taxon>
        <taxon>ecological metagenomes</taxon>
    </lineage>
</organism>
<reference evidence="1" key="1">
    <citation type="journal article" date="2015" name="Nature">
        <title>Complex archaea that bridge the gap between prokaryotes and eukaryotes.</title>
        <authorList>
            <person name="Spang A."/>
            <person name="Saw J.H."/>
            <person name="Jorgensen S.L."/>
            <person name="Zaremba-Niedzwiedzka K."/>
            <person name="Martijn J."/>
            <person name="Lind A.E."/>
            <person name="van Eijk R."/>
            <person name="Schleper C."/>
            <person name="Guy L."/>
            <person name="Ettema T.J."/>
        </authorList>
    </citation>
    <scope>NUCLEOTIDE SEQUENCE</scope>
</reference>